<dbReference type="PRINTS" id="PR00364">
    <property type="entry name" value="DISEASERSIST"/>
</dbReference>
<organism evidence="11">
    <name type="scientific">Brassica campestris</name>
    <name type="common">Field mustard</name>
    <dbReference type="NCBI Taxonomy" id="3711"/>
    <lineage>
        <taxon>Eukaryota</taxon>
        <taxon>Viridiplantae</taxon>
        <taxon>Streptophyta</taxon>
        <taxon>Embryophyta</taxon>
        <taxon>Tracheophyta</taxon>
        <taxon>Spermatophyta</taxon>
        <taxon>Magnoliopsida</taxon>
        <taxon>eudicotyledons</taxon>
        <taxon>Gunneridae</taxon>
        <taxon>Pentapetalae</taxon>
        <taxon>rosids</taxon>
        <taxon>malvids</taxon>
        <taxon>Brassicales</taxon>
        <taxon>Brassicaceae</taxon>
        <taxon>Brassiceae</taxon>
        <taxon>Brassica</taxon>
    </lineage>
</organism>
<evidence type="ECO:0000256" key="4">
    <source>
        <dbReference type="ARBA" id="ARBA00022741"/>
    </source>
</evidence>
<dbReference type="SUPFAM" id="SSF52540">
    <property type="entry name" value="P-loop containing nucleoside triphosphate hydrolases"/>
    <property type="match status" value="1"/>
</dbReference>
<keyword evidence="5" id="KW-0611">Plant defense</keyword>
<dbReference type="Gene3D" id="3.80.10.10">
    <property type="entry name" value="Ribonuclease Inhibitor"/>
    <property type="match status" value="3"/>
</dbReference>
<dbReference type="Proteomes" id="UP000694005">
    <property type="component" value="Chromosome A10"/>
</dbReference>
<dbReference type="InterPro" id="IPR002182">
    <property type="entry name" value="NB-ARC"/>
</dbReference>
<evidence type="ECO:0000313" key="11">
    <source>
        <dbReference type="EMBL" id="VDD20915.1"/>
    </source>
</evidence>
<dbReference type="InterPro" id="IPR050905">
    <property type="entry name" value="Plant_NBS-LRR"/>
</dbReference>
<dbReference type="GO" id="GO:0006952">
    <property type="term" value="P:defense response"/>
    <property type="evidence" value="ECO:0007669"/>
    <property type="project" value="UniProtKB-KW"/>
</dbReference>
<dbReference type="EMBL" id="LR031577">
    <property type="protein sequence ID" value="VDD20915.1"/>
    <property type="molecule type" value="Genomic_DNA"/>
</dbReference>
<dbReference type="FunFam" id="1.10.8.430:FF:000003">
    <property type="entry name" value="Probable disease resistance protein At5g66910"/>
    <property type="match status" value="1"/>
</dbReference>
<evidence type="ECO:0000256" key="6">
    <source>
        <dbReference type="ARBA" id="ARBA00022840"/>
    </source>
</evidence>
<comment type="similarity">
    <text evidence="1">Belongs to the disease resistance NB-LRR family.</text>
</comment>
<feature type="domain" description="Disease resistance protein winged helix" evidence="9">
    <location>
        <begin position="414"/>
        <end position="478"/>
    </location>
</feature>
<dbReference type="PANTHER" id="PTHR33463">
    <property type="entry name" value="NB-ARC DOMAIN-CONTAINING PROTEIN-RELATED"/>
    <property type="match status" value="1"/>
</dbReference>
<dbReference type="Gene3D" id="1.10.8.430">
    <property type="entry name" value="Helical domain of apoptotic protease-activating factors"/>
    <property type="match status" value="1"/>
</dbReference>
<name>A0A3P6DEN7_BRACM</name>
<dbReference type="Pfam" id="PF23559">
    <property type="entry name" value="WHD_DRP"/>
    <property type="match status" value="1"/>
</dbReference>
<evidence type="ECO:0000259" key="9">
    <source>
        <dbReference type="Pfam" id="PF23559"/>
    </source>
</evidence>
<dbReference type="InterPro" id="IPR036388">
    <property type="entry name" value="WH-like_DNA-bd_sf"/>
</dbReference>
<dbReference type="InterPro" id="IPR027417">
    <property type="entry name" value="P-loop_NTPase"/>
</dbReference>
<sequence length="881" mass="99914">MGGCASLAISCDGPVNNLTSCLGGDQNPFRNLVDHLETLEITVRQLEARRDDLLKRIKVEEDKGLSRFSEVEEWLSEVETTVREAHDLLLQSDDEMDKLCCGKYCSKRCISSYSYSKEVAKKVKQVEKLISRGVFDEVAQRGSIPKVEERIFHQKIVGQEALVESTWGVIKEGGVGLLGVYGTGGVGKTTFLSQINNKFLTESNDFDVVIWVVVSRNPTVKRIQEEIGKRLELYDEGWERKTETEIASIIKRSLEKKKYVLLLDDMWAKLDLASIGIPDPKRNGSKIAFTTRSNDVCGSMGVDEEIEVKLLMWEDAWDLFTRNMKETLESHGDIPNVAQRIAIKCHGLPLALTVIGEAMARKNSIEEWRAALGDLPSSAAKFARVEDEILSILKFSYDDLKSETTKSCFLFCALFPEDYEIGKDDLIEHWVSQGFILGSKGINYPGYAILGTLIRAHLLKESESKEHVQMHDVVRDMALWISSGCGDQQQENVLVVKANAQLREIPEIENRKTVRKMSLIYNQIEEACESLRCPKLETLLLRDNRLRNISSDFLSHVPLLAVLDLSLNPNLIGLPNLSKLVHLQHLNLSCTGITSLPTGLYAVRKLLYLNLEHTYMLKSIDEIAYLSNLRVLRLYASGIDISDRLVERIQSLKYLYLLTITLRNSSGVQSFLQDKRITSYNEGLTLEEQSLNNSLKVPLATISSSRFLEIQDSHIQKIEIEGVISNESEIVRPRVQSYVCFTNLRKVRLDHCTGLKELTWLVFAPHVATLYVVWLPDLEYIINKAEEAVLRRTCDLGGVIPFRELEFLTLKNLGNLKSIYWEPLLFGKLKEIDVKDCPELTKLPLDSKSALKQNVVIKAEEDWLKGLQWEDEATKERFLPN</sequence>
<dbReference type="GO" id="GO:0043531">
    <property type="term" value="F:ADP binding"/>
    <property type="evidence" value="ECO:0007669"/>
    <property type="project" value="InterPro"/>
</dbReference>
<evidence type="ECO:0000256" key="1">
    <source>
        <dbReference type="ARBA" id="ARBA00008894"/>
    </source>
</evidence>
<dbReference type="InterPro" id="IPR058922">
    <property type="entry name" value="WHD_DRP"/>
</dbReference>
<dbReference type="InterPro" id="IPR042197">
    <property type="entry name" value="Apaf_helical"/>
</dbReference>
<evidence type="ECO:0000256" key="7">
    <source>
        <dbReference type="SAM" id="Coils"/>
    </source>
</evidence>
<dbReference type="InterPro" id="IPR032675">
    <property type="entry name" value="LRR_dom_sf"/>
</dbReference>
<accession>A0A3P6DEN7</accession>
<gene>
    <name evidence="11" type="ORF">BRAA10T45122Z</name>
    <name evidence="10" type="ORF">BRAPAZ1V2_A10P31850.2</name>
</gene>
<proteinExistence type="inferred from homology"/>
<dbReference type="FunFam" id="1.10.10.10:FF:000322">
    <property type="entry name" value="Probable disease resistance protein At1g63360"/>
    <property type="match status" value="1"/>
</dbReference>
<evidence type="ECO:0000259" key="8">
    <source>
        <dbReference type="Pfam" id="PF00931"/>
    </source>
</evidence>
<keyword evidence="3" id="KW-0677">Repeat</keyword>
<dbReference type="SUPFAM" id="SSF52058">
    <property type="entry name" value="L domain-like"/>
    <property type="match status" value="1"/>
</dbReference>
<dbReference type="PANTHER" id="PTHR33463:SF220">
    <property type="entry name" value="NB-ARC DOMAIN-CONTAINING PROTEIN"/>
    <property type="match status" value="1"/>
</dbReference>
<evidence type="ECO:0000313" key="10">
    <source>
        <dbReference type="EMBL" id="CAG7911939.1"/>
    </source>
</evidence>
<evidence type="ECO:0000256" key="2">
    <source>
        <dbReference type="ARBA" id="ARBA00022614"/>
    </source>
</evidence>
<keyword evidence="7" id="KW-0175">Coiled coil</keyword>
<dbReference type="AlphaFoldDB" id="A0A3P6DEN7"/>
<dbReference type="FunFam" id="3.40.50.300:FF:001091">
    <property type="entry name" value="Probable disease resistance protein At1g61300"/>
    <property type="match status" value="1"/>
</dbReference>
<evidence type="ECO:0000256" key="3">
    <source>
        <dbReference type="ARBA" id="ARBA00022737"/>
    </source>
</evidence>
<protein>
    <submittedName>
        <fullName evidence="10">Uncharacterized protein</fullName>
    </submittedName>
</protein>
<keyword evidence="6" id="KW-0067">ATP-binding</keyword>
<dbReference type="Gramene" id="A10p31850.2_BraZ1">
    <property type="protein sequence ID" value="A10p31850.2_BraZ1.CDS.1"/>
    <property type="gene ID" value="A10g31850.2_BraZ1"/>
</dbReference>
<feature type="domain" description="NB-ARC" evidence="8">
    <location>
        <begin position="160"/>
        <end position="323"/>
    </location>
</feature>
<dbReference type="Gene3D" id="1.10.10.10">
    <property type="entry name" value="Winged helix-like DNA-binding domain superfamily/Winged helix DNA-binding domain"/>
    <property type="match status" value="1"/>
</dbReference>
<feature type="coiled-coil region" evidence="7">
    <location>
        <begin position="29"/>
        <end position="63"/>
    </location>
</feature>
<evidence type="ECO:0000256" key="5">
    <source>
        <dbReference type="ARBA" id="ARBA00022821"/>
    </source>
</evidence>
<dbReference type="GO" id="GO:0005524">
    <property type="term" value="F:ATP binding"/>
    <property type="evidence" value="ECO:0007669"/>
    <property type="project" value="UniProtKB-KW"/>
</dbReference>
<reference evidence="11" key="1">
    <citation type="submission" date="2018-11" db="EMBL/GenBank/DDBJ databases">
        <authorList>
            <consortium name="Genoscope - CEA"/>
            <person name="William W."/>
        </authorList>
    </citation>
    <scope>NUCLEOTIDE SEQUENCE</scope>
</reference>
<keyword evidence="4" id="KW-0547">Nucleotide-binding</keyword>
<dbReference type="Pfam" id="PF00931">
    <property type="entry name" value="NB-ARC"/>
    <property type="match status" value="1"/>
</dbReference>
<dbReference type="Gene3D" id="3.40.50.300">
    <property type="entry name" value="P-loop containing nucleotide triphosphate hydrolases"/>
    <property type="match status" value="1"/>
</dbReference>
<dbReference type="EMBL" id="LS974626">
    <property type="protein sequence ID" value="CAG7911939.1"/>
    <property type="molecule type" value="Genomic_DNA"/>
</dbReference>
<keyword evidence="2" id="KW-0433">Leucine-rich repeat</keyword>